<evidence type="ECO:0000313" key="1">
    <source>
        <dbReference type="EMBL" id="ETP27664.1"/>
    </source>
</evidence>
<proteinExistence type="predicted"/>
<protein>
    <submittedName>
        <fullName evidence="1">Uncharacterized protein</fullName>
    </submittedName>
</protein>
<name>W2Y0F2_PHYNI</name>
<dbReference type="EMBL" id="ANIY01005595">
    <property type="protein sequence ID" value="ETP27664.1"/>
    <property type="molecule type" value="Genomic_DNA"/>
</dbReference>
<gene>
    <name evidence="1" type="ORF">F442_23059</name>
</gene>
<reference evidence="1 2" key="1">
    <citation type="submission" date="2013-11" db="EMBL/GenBank/DDBJ databases">
        <title>The Genome Sequence of Phytophthora parasitica P10297.</title>
        <authorList>
            <consortium name="The Broad Institute Genomics Platform"/>
            <person name="Russ C."/>
            <person name="Tyler B."/>
            <person name="Panabieres F."/>
            <person name="Shan W."/>
            <person name="Tripathy S."/>
            <person name="Grunwald N."/>
            <person name="Machado M."/>
            <person name="Johnson C.S."/>
            <person name="Walker B."/>
            <person name="Young S.K."/>
            <person name="Zeng Q."/>
            <person name="Gargeya S."/>
            <person name="Fitzgerald M."/>
            <person name="Haas B."/>
            <person name="Abouelleil A."/>
            <person name="Allen A.W."/>
            <person name="Alvarado L."/>
            <person name="Arachchi H.M."/>
            <person name="Berlin A.M."/>
            <person name="Chapman S.B."/>
            <person name="Gainer-Dewar J."/>
            <person name="Goldberg J."/>
            <person name="Griggs A."/>
            <person name="Gujja S."/>
            <person name="Hansen M."/>
            <person name="Howarth C."/>
            <person name="Imamovic A."/>
            <person name="Ireland A."/>
            <person name="Larimer J."/>
            <person name="McCowan C."/>
            <person name="Murphy C."/>
            <person name="Pearson M."/>
            <person name="Poon T.W."/>
            <person name="Priest M."/>
            <person name="Roberts A."/>
            <person name="Saif S."/>
            <person name="Shea T."/>
            <person name="Sisk P."/>
            <person name="Sykes S."/>
            <person name="Wortman J."/>
            <person name="Nusbaum C."/>
            <person name="Birren B."/>
        </authorList>
    </citation>
    <scope>NUCLEOTIDE SEQUENCE [LARGE SCALE GENOMIC DNA]</scope>
    <source>
        <strain evidence="1 2">P10297</strain>
    </source>
</reference>
<sequence>MMMLRCMLSTNPLASNYKEYFKGPMIIKPPCKTLMELGQMLFYATV</sequence>
<accession>W2Y0F2</accession>
<organism evidence="1 2">
    <name type="scientific">Phytophthora nicotianae P10297</name>
    <dbReference type="NCBI Taxonomy" id="1317064"/>
    <lineage>
        <taxon>Eukaryota</taxon>
        <taxon>Sar</taxon>
        <taxon>Stramenopiles</taxon>
        <taxon>Oomycota</taxon>
        <taxon>Peronosporomycetes</taxon>
        <taxon>Peronosporales</taxon>
        <taxon>Peronosporaceae</taxon>
        <taxon>Phytophthora</taxon>
    </lineage>
</organism>
<dbReference type="AlphaFoldDB" id="W2Y0F2"/>
<dbReference type="Proteomes" id="UP000018948">
    <property type="component" value="Unassembled WGS sequence"/>
</dbReference>
<evidence type="ECO:0000313" key="2">
    <source>
        <dbReference type="Proteomes" id="UP000018948"/>
    </source>
</evidence>
<comment type="caution">
    <text evidence="1">The sequence shown here is derived from an EMBL/GenBank/DDBJ whole genome shotgun (WGS) entry which is preliminary data.</text>
</comment>